<proteinExistence type="predicted"/>
<dbReference type="EMBL" id="JADION010000001">
    <property type="protein sequence ID" value="MBF4102165.1"/>
    <property type="molecule type" value="Genomic_DNA"/>
</dbReference>
<protein>
    <submittedName>
        <fullName evidence="1">Uncharacterized protein</fullName>
    </submittedName>
</protein>
<reference evidence="1" key="1">
    <citation type="submission" date="2020-11" db="EMBL/GenBank/DDBJ databases">
        <title>Gallibacterium anatis 1637, full genome, WGS.</title>
        <authorList>
            <person name="Laishevtcev A.I."/>
            <person name="Yakimova E.A."/>
            <person name="Petkovich D."/>
            <person name="Stepanova T.V."/>
            <person name="Kalendr R.S."/>
            <person name="Rubalsky E.O."/>
            <person name="Zulkarneev E.R."/>
            <person name="Aleshkin A.V."/>
        </authorList>
    </citation>
    <scope>NUCLEOTIDE SEQUENCE</scope>
    <source>
        <strain evidence="1">1637</strain>
    </source>
</reference>
<accession>A0A930UVH2</accession>
<dbReference type="InterPro" id="IPR010069">
    <property type="entry name" value="CdiA_FHA1_rpt"/>
</dbReference>
<name>A0A930UVH2_9PAST</name>
<dbReference type="AlphaFoldDB" id="A0A930UVH2"/>
<organism evidence="1">
    <name type="scientific">Gallibacterium anatis</name>
    <dbReference type="NCBI Taxonomy" id="750"/>
    <lineage>
        <taxon>Bacteria</taxon>
        <taxon>Pseudomonadati</taxon>
        <taxon>Pseudomonadota</taxon>
        <taxon>Gammaproteobacteria</taxon>
        <taxon>Pasteurellales</taxon>
        <taxon>Pasteurellaceae</taxon>
        <taxon>Gallibacterium</taxon>
    </lineage>
</organism>
<gene>
    <name evidence="1" type="ORF">INT80_00815</name>
</gene>
<comment type="caution">
    <text evidence="1">The sequence shown here is derived from an EMBL/GenBank/DDBJ whole genome shotgun (WGS) entry which is preliminary data.</text>
</comment>
<sequence>MTIATQQLDNRAGFLKAKQAEITAQQQVDNQAINPTGSLLQPLYVLPRQRY</sequence>
<evidence type="ECO:0000313" key="1">
    <source>
        <dbReference type="EMBL" id="MBF4102165.1"/>
    </source>
</evidence>
<dbReference type="NCBIfam" id="TIGR01731">
    <property type="entry name" value="fil_hemag_20aa"/>
    <property type="match status" value="1"/>
</dbReference>